<gene>
    <name evidence="3" type="ORF">RBR11_02725</name>
</gene>
<dbReference type="Gene3D" id="3.10.180.10">
    <property type="entry name" value="2,3-Dihydroxybiphenyl 1,2-Dioxygenase, domain 1"/>
    <property type="match status" value="1"/>
</dbReference>
<evidence type="ECO:0000256" key="1">
    <source>
        <dbReference type="ARBA" id="ARBA00022723"/>
    </source>
</evidence>
<dbReference type="EMBL" id="JAVFCB010000001">
    <property type="protein sequence ID" value="MDQ4212822.1"/>
    <property type="molecule type" value="Genomic_DNA"/>
</dbReference>
<evidence type="ECO:0000259" key="2">
    <source>
        <dbReference type="PROSITE" id="PS51819"/>
    </source>
</evidence>
<dbReference type="InterPro" id="IPR037523">
    <property type="entry name" value="VOC_core"/>
</dbReference>
<proteinExistence type="predicted"/>
<dbReference type="PANTHER" id="PTHR43048:SF5">
    <property type="entry name" value="BLR5325 PROTEIN"/>
    <property type="match status" value="1"/>
</dbReference>
<feature type="domain" description="VOC" evidence="2">
    <location>
        <begin position="5"/>
        <end position="143"/>
    </location>
</feature>
<keyword evidence="1" id="KW-0479">Metal-binding</keyword>
<name>A0ABU0XCI1_9MICO</name>
<dbReference type="InterPro" id="IPR029068">
    <property type="entry name" value="Glyas_Bleomycin-R_OHBP_Dase"/>
</dbReference>
<reference evidence="3 4" key="1">
    <citation type="submission" date="2023-08" db="EMBL/GenBank/DDBJ databases">
        <title>Microbacterium sp. nov., isolated from a waste landfill.</title>
        <authorList>
            <person name="Wen W."/>
        </authorList>
    </citation>
    <scope>NUCLEOTIDE SEQUENCE [LARGE SCALE GENOMIC DNA]</scope>
    <source>
        <strain evidence="3 4">ASV81</strain>
    </source>
</reference>
<evidence type="ECO:0000313" key="3">
    <source>
        <dbReference type="EMBL" id="MDQ4212822.1"/>
    </source>
</evidence>
<dbReference type="Pfam" id="PF13669">
    <property type="entry name" value="Glyoxalase_4"/>
    <property type="match status" value="1"/>
</dbReference>
<accession>A0ABU0XCI1</accession>
<evidence type="ECO:0000313" key="4">
    <source>
        <dbReference type="Proteomes" id="UP001230289"/>
    </source>
</evidence>
<dbReference type="InterPro" id="IPR051785">
    <property type="entry name" value="MMCE/EMCE_epimerase"/>
</dbReference>
<keyword evidence="4" id="KW-1185">Reference proteome</keyword>
<dbReference type="SUPFAM" id="SSF54593">
    <property type="entry name" value="Glyoxalase/Bleomycin resistance protein/Dihydroxybiphenyl dioxygenase"/>
    <property type="match status" value="1"/>
</dbReference>
<organism evidence="3 4">
    <name type="scientific">Microbacterium capsulatum</name>
    <dbReference type="NCBI Taxonomy" id="3041921"/>
    <lineage>
        <taxon>Bacteria</taxon>
        <taxon>Bacillati</taxon>
        <taxon>Actinomycetota</taxon>
        <taxon>Actinomycetes</taxon>
        <taxon>Micrococcales</taxon>
        <taxon>Microbacteriaceae</taxon>
        <taxon>Microbacterium</taxon>
    </lineage>
</organism>
<dbReference type="PROSITE" id="PS51819">
    <property type="entry name" value="VOC"/>
    <property type="match status" value="1"/>
</dbReference>
<dbReference type="PANTHER" id="PTHR43048">
    <property type="entry name" value="METHYLMALONYL-COA EPIMERASE"/>
    <property type="match status" value="1"/>
</dbReference>
<protein>
    <submittedName>
        <fullName evidence="3">VOC family protein</fullName>
    </submittedName>
</protein>
<comment type="caution">
    <text evidence="3">The sequence shown here is derived from an EMBL/GenBank/DDBJ whole genome shotgun (WGS) entry which is preliminary data.</text>
</comment>
<sequence>MTVRRMDHVGLVVEDLDAAVAFFTALGLGAEGRTTVEGDWVDRIVGLTDVRSDIVMMRTPDGRSRIELSTFQRPVADSPAPWAPANVPGIPRLTFVVDDLQDTMDRLRPHGAELVGGIAQYLDLLLYCYVRGPAGVIVGLVEEFGASDQDARSNS</sequence>
<dbReference type="CDD" id="cd08353">
    <property type="entry name" value="VOC_like"/>
    <property type="match status" value="1"/>
</dbReference>
<dbReference type="Proteomes" id="UP001230289">
    <property type="component" value="Unassembled WGS sequence"/>
</dbReference>
<dbReference type="RefSeq" id="WP_308487746.1">
    <property type="nucleotide sequence ID" value="NZ_JAVFCB010000001.1"/>
</dbReference>